<dbReference type="EMBL" id="BK032623">
    <property type="protein sequence ID" value="DAF51876.1"/>
    <property type="molecule type" value="Genomic_DNA"/>
</dbReference>
<organism evidence="1">
    <name type="scientific">Podoviridae sp. ctf5T2</name>
    <dbReference type="NCBI Taxonomy" id="2827743"/>
    <lineage>
        <taxon>Viruses</taxon>
        <taxon>Duplodnaviria</taxon>
        <taxon>Heunggongvirae</taxon>
        <taxon>Uroviricota</taxon>
        <taxon>Caudoviricetes</taxon>
    </lineage>
</organism>
<protein>
    <submittedName>
        <fullName evidence="1">Uncharacterized protein</fullName>
    </submittedName>
</protein>
<reference evidence="1" key="1">
    <citation type="journal article" date="2021" name="Proc. Natl. Acad. Sci. U.S.A.">
        <title>A Catalog of Tens of Thousands of Viruses from Human Metagenomes Reveals Hidden Associations with Chronic Diseases.</title>
        <authorList>
            <person name="Tisza M.J."/>
            <person name="Buck C.B."/>
        </authorList>
    </citation>
    <scope>NUCLEOTIDE SEQUENCE</scope>
    <source>
        <strain evidence="1">Ctf5T2</strain>
    </source>
</reference>
<sequence>MTHSIPTTNILMDRNRVRLSNNNNMNKVLLEAASCQYSMCNQYRVSSYLKMYNV</sequence>
<evidence type="ECO:0000313" key="1">
    <source>
        <dbReference type="EMBL" id="DAF51876.1"/>
    </source>
</evidence>
<accession>A0A8S5SLD6</accession>
<proteinExistence type="predicted"/>
<name>A0A8S5SLD6_9CAUD</name>